<gene>
    <name evidence="3" type="ORF">AMS68_002129</name>
</gene>
<dbReference type="PANTHER" id="PTHR47840:SF3">
    <property type="entry name" value="ZN(II)2CYS6 TRANSCRIPTION FACTOR (EUROFUNG)"/>
    <property type="match status" value="1"/>
</dbReference>
<dbReference type="PROSITE" id="PS00463">
    <property type="entry name" value="ZN2_CY6_FUNGAL_1"/>
    <property type="match status" value="1"/>
</dbReference>
<evidence type="ECO:0000313" key="4">
    <source>
        <dbReference type="Proteomes" id="UP000503462"/>
    </source>
</evidence>
<dbReference type="InterPro" id="IPR001138">
    <property type="entry name" value="Zn2Cys6_DnaBD"/>
</dbReference>
<name>A0A6H0XPC2_9PEZI</name>
<protein>
    <recommendedName>
        <fullName evidence="2">Zn(2)-C6 fungal-type domain-containing protein</fullName>
    </recommendedName>
</protein>
<dbReference type="GO" id="GO:0000981">
    <property type="term" value="F:DNA-binding transcription factor activity, RNA polymerase II-specific"/>
    <property type="evidence" value="ECO:0007669"/>
    <property type="project" value="InterPro"/>
</dbReference>
<dbReference type="Proteomes" id="UP000503462">
    <property type="component" value="Chromosome 2"/>
</dbReference>
<dbReference type="CDD" id="cd12148">
    <property type="entry name" value="fungal_TF_MHR"/>
    <property type="match status" value="1"/>
</dbReference>
<dbReference type="EMBL" id="CP051140">
    <property type="protein sequence ID" value="QIW96611.1"/>
    <property type="molecule type" value="Genomic_DNA"/>
</dbReference>
<keyword evidence="4" id="KW-1185">Reference proteome</keyword>
<proteinExistence type="predicted"/>
<dbReference type="PANTHER" id="PTHR47840">
    <property type="entry name" value="ZN(II)2CYS6 TRANSCRIPTION FACTOR (EUROFUNG)-RELATED"/>
    <property type="match status" value="1"/>
</dbReference>
<dbReference type="Gene3D" id="4.10.240.10">
    <property type="entry name" value="Zn(2)-C6 fungal-type DNA-binding domain"/>
    <property type="match status" value="1"/>
</dbReference>
<sequence length="626" mass="70281">MLELGQKKFRKGTKSCVECRQRKIKCEFSEHSQGTCKPCATRQQRCTPQLYRDKSKPTTRRTTDSYDRIARLEQQVARLVDGTSEPVGTDDVFPESSLASPPTHLRLLFENASTDGSLLLKQQATAHNPRFANIRARLQRLVPAREDVHIIARSAEPWLQVYHKLFPTASPILSSTDLIDKYEKVMSDDAHPLALAAFLVAMAMTVVQYTNAAAAPDARWETLEHPSAFVRAVVDALQTTVFDDDSLASTTDGIKTMLLYSRLLLVRGDVRGTFTAVRRVIAMAEFTGLQRAPYTQQQSTGDEDDNDRSALFDTICSTDRMISMMFNLPSATKAYKLPPKPLIDNTGEVSVAAYMSELASIAMNVQDIDEELAQKTSFEKVYDKILLADSRMRALAHKPGQAWWMDPEQRLEPRHFAQYLHSYLMVRIHLHASIRSDPGKEYEYSRTAGIDACQQTIRRYLVLRRLLIEGFPFIRMIHIQIFTTSIILLLSQQSGSHTQAALRDRKALVEEAVTWLERDVAPTGFTVEAAAALRSLQAWFDVSSSPERLTLRVPMLGRVTIGKQHRGDVGVSAMDPAPTASSTINSTSWSNTDDSFVDQDPVSWMLELDMGAVYNDSLFSMDDFVV</sequence>
<dbReference type="SMART" id="SM00066">
    <property type="entry name" value="GAL4"/>
    <property type="match status" value="1"/>
</dbReference>
<evidence type="ECO:0000313" key="3">
    <source>
        <dbReference type="EMBL" id="QIW96611.1"/>
    </source>
</evidence>
<organism evidence="3 4">
    <name type="scientific">Peltaster fructicola</name>
    <dbReference type="NCBI Taxonomy" id="286661"/>
    <lineage>
        <taxon>Eukaryota</taxon>
        <taxon>Fungi</taxon>
        <taxon>Dikarya</taxon>
        <taxon>Ascomycota</taxon>
        <taxon>Pezizomycotina</taxon>
        <taxon>Dothideomycetes</taxon>
        <taxon>Dothideomycetes incertae sedis</taxon>
        <taxon>Peltaster</taxon>
    </lineage>
</organism>
<dbReference type="PROSITE" id="PS50048">
    <property type="entry name" value="ZN2_CY6_FUNGAL_2"/>
    <property type="match status" value="1"/>
</dbReference>
<reference evidence="3 4" key="1">
    <citation type="journal article" date="2016" name="Sci. Rep.">
        <title>Peltaster fructicola genome reveals evolution from an invasive phytopathogen to an ectophytic parasite.</title>
        <authorList>
            <person name="Xu C."/>
            <person name="Chen H."/>
            <person name="Gleason M.L."/>
            <person name="Xu J.R."/>
            <person name="Liu H."/>
            <person name="Zhang R."/>
            <person name="Sun G."/>
        </authorList>
    </citation>
    <scope>NUCLEOTIDE SEQUENCE [LARGE SCALE GENOMIC DNA]</scope>
    <source>
        <strain evidence="3 4">LNHT1506</strain>
    </source>
</reference>
<evidence type="ECO:0000256" key="1">
    <source>
        <dbReference type="ARBA" id="ARBA00023242"/>
    </source>
</evidence>
<dbReference type="OrthoDB" id="5392779at2759"/>
<dbReference type="CDD" id="cd00067">
    <property type="entry name" value="GAL4"/>
    <property type="match status" value="1"/>
</dbReference>
<dbReference type="SUPFAM" id="SSF57701">
    <property type="entry name" value="Zn2/Cys6 DNA-binding domain"/>
    <property type="match status" value="1"/>
</dbReference>
<dbReference type="AlphaFoldDB" id="A0A6H0XPC2"/>
<accession>A0A6H0XPC2</accession>
<dbReference type="InterPro" id="IPR036864">
    <property type="entry name" value="Zn2-C6_fun-type_DNA-bd_sf"/>
</dbReference>
<feature type="domain" description="Zn(2)-C6 fungal-type" evidence="2">
    <location>
        <begin position="15"/>
        <end position="47"/>
    </location>
</feature>
<evidence type="ECO:0000259" key="2">
    <source>
        <dbReference type="PROSITE" id="PS50048"/>
    </source>
</evidence>
<keyword evidence="1" id="KW-0539">Nucleus</keyword>
<dbReference type="GO" id="GO:0008270">
    <property type="term" value="F:zinc ion binding"/>
    <property type="evidence" value="ECO:0007669"/>
    <property type="project" value="InterPro"/>
</dbReference>